<dbReference type="STRING" id="1288484.GCA_000348665_02595"/>
<reference evidence="1 2" key="1">
    <citation type="submission" date="2018-07" db="EMBL/GenBank/DDBJ databases">
        <title>Complete Genome and Methylome Analysis of Deinococcus wulumuqiensis NEB 479.</title>
        <authorList>
            <person name="Fomenkov A."/>
            <person name="Luyten Y."/>
            <person name="Vincze T."/>
            <person name="Anton B.P."/>
            <person name="Clark T."/>
            <person name="Roberts R.J."/>
            <person name="Morgan R.D."/>
        </authorList>
    </citation>
    <scope>NUCLEOTIDE SEQUENCE [LARGE SCALE GENOMIC DNA]</scope>
    <source>
        <strain evidence="1 2">NEB 479</strain>
    </source>
</reference>
<gene>
    <name evidence="1" type="ORF">DVJ83_01225</name>
</gene>
<dbReference type="RefSeq" id="WP_114671095.1">
    <property type="nucleotide sequence ID" value="NZ_CP031158.1"/>
</dbReference>
<proteinExistence type="predicted"/>
<dbReference type="Pfam" id="PF14539">
    <property type="entry name" value="DUF4442"/>
    <property type="match status" value="1"/>
</dbReference>
<dbReference type="AlphaFoldDB" id="A0A345IE90"/>
<dbReference type="InterPro" id="IPR029069">
    <property type="entry name" value="HotDog_dom_sf"/>
</dbReference>
<dbReference type="SUPFAM" id="SSF54637">
    <property type="entry name" value="Thioesterase/thiol ester dehydrase-isomerase"/>
    <property type="match status" value="1"/>
</dbReference>
<protein>
    <submittedName>
        <fullName evidence="1">DUF4442 domain-containing protein</fullName>
    </submittedName>
</protein>
<dbReference type="EMBL" id="CP031158">
    <property type="protein sequence ID" value="AXG98012.1"/>
    <property type="molecule type" value="Genomic_DNA"/>
</dbReference>
<dbReference type="Gene3D" id="3.10.129.10">
    <property type="entry name" value="Hotdog Thioesterase"/>
    <property type="match status" value="1"/>
</dbReference>
<accession>A0A345IE90</accession>
<evidence type="ECO:0000313" key="1">
    <source>
        <dbReference type="EMBL" id="AXG98012.1"/>
    </source>
</evidence>
<sequence>MTQPTLPAPAADAVKAALHAIPMNATVGVRITDVGPGWATGECPDTPPFRNHLGTIHAGAQFLLAEAVSGAAFAGALVQYVGEAVPLIEKLDTHYVGRAVGDLTARAEIDPATLPAAYAEYGADGRARLLVRVTVKDGEDKPVMEAQAHWYLRRRPQGK</sequence>
<dbReference type="Proteomes" id="UP000253744">
    <property type="component" value="Chromosome"/>
</dbReference>
<dbReference type="InterPro" id="IPR027961">
    <property type="entry name" value="DUF4442"/>
</dbReference>
<evidence type="ECO:0000313" key="2">
    <source>
        <dbReference type="Proteomes" id="UP000253744"/>
    </source>
</evidence>
<dbReference type="KEGG" id="dwu:DVJ83_01225"/>
<organism evidence="1 2">
    <name type="scientific">Deinococcus wulumuqiensis</name>
    <dbReference type="NCBI Taxonomy" id="980427"/>
    <lineage>
        <taxon>Bacteria</taxon>
        <taxon>Thermotogati</taxon>
        <taxon>Deinococcota</taxon>
        <taxon>Deinococci</taxon>
        <taxon>Deinococcales</taxon>
        <taxon>Deinococcaceae</taxon>
        <taxon>Deinococcus</taxon>
    </lineage>
</organism>
<dbReference type="CDD" id="cd03443">
    <property type="entry name" value="PaaI_thioesterase"/>
    <property type="match status" value="1"/>
</dbReference>
<name>A0A345IE90_9DEIO</name>